<dbReference type="InterPro" id="IPR036388">
    <property type="entry name" value="WH-like_DNA-bd_sf"/>
</dbReference>
<proteinExistence type="predicted"/>
<dbReference type="Gene3D" id="1.10.10.10">
    <property type="entry name" value="Winged helix-like DNA-binding domain superfamily/Winged helix DNA-binding domain"/>
    <property type="match status" value="1"/>
</dbReference>
<organism evidence="4 5">
    <name type="scientific">Acidithiobacillus thiooxidans ATCC 19377</name>
    <dbReference type="NCBI Taxonomy" id="637390"/>
    <lineage>
        <taxon>Bacteria</taxon>
        <taxon>Pseudomonadati</taxon>
        <taxon>Pseudomonadota</taxon>
        <taxon>Acidithiobacillia</taxon>
        <taxon>Acidithiobacillales</taxon>
        <taxon>Acidithiobacillaceae</taxon>
        <taxon>Acidithiobacillus</taxon>
    </lineage>
</organism>
<keyword evidence="1 2" id="KW-0238">DNA-binding</keyword>
<reference evidence="4 5" key="1">
    <citation type="submission" date="2019-03" db="EMBL/GenBank/DDBJ databases">
        <title>New insights into Acidothiobacillus thiooxidans sulfur metabolism through coupled gene expression, solution geochemistry, microscopy and spectroscopy analyses.</title>
        <authorList>
            <person name="Camacho D."/>
            <person name="Frazao R."/>
            <person name="Fouillen A."/>
            <person name="Nanci A."/>
            <person name="Lang B.F."/>
            <person name="Apte S.C."/>
            <person name="Baron C."/>
            <person name="Warren L.A."/>
        </authorList>
    </citation>
    <scope>NUCLEOTIDE SEQUENCE [LARGE SCALE GENOMIC DNA]</scope>
    <source>
        <strain evidence="4 5">ATCC 19377</strain>
    </source>
</reference>
<dbReference type="Pfam" id="PF00486">
    <property type="entry name" value="Trans_reg_C"/>
    <property type="match status" value="1"/>
</dbReference>
<dbReference type="CDD" id="cd00383">
    <property type="entry name" value="trans_reg_C"/>
    <property type="match status" value="1"/>
</dbReference>
<feature type="DNA-binding region" description="OmpR/PhoB-type" evidence="2">
    <location>
        <begin position="158"/>
        <end position="258"/>
    </location>
</feature>
<dbReference type="PROSITE" id="PS51755">
    <property type="entry name" value="OMPR_PHOB"/>
    <property type="match status" value="1"/>
</dbReference>
<dbReference type="RefSeq" id="WP_024895378.1">
    <property type="nucleotide sequence ID" value="NZ_SZUV01000001.1"/>
</dbReference>
<dbReference type="InterPro" id="IPR011006">
    <property type="entry name" value="CheY-like_superfamily"/>
</dbReference>
<dbReference type="SUPFAM" id="SSF52172">
    <property type="entry name" value="CheY-like"/>
    <property type="match status" value="1"/>
</dbReference>
<comment type="caution">
    <text evidence="4">The sequence shown here is derived from an EMBL/GenBank/DDBJ whole genome shotgun (WGS) entry which is preliminary data.</text>
</comment>
<dbReference type="Proteomes" id="UP000315403">
    <property type="component" value="Unassembled WGS sequence"/>
</dbReference>
<protein>
    <submittedName>
        <fullName evidence="4">Phosphate regulon transcriptional regulatory protein PhoB</fullName>
    </submittedName>
</protein>
<dbReference type="GO" id="GO:0003677">
    <property type="term" value="F:DNA binding"/>
    <property type="evidence" value="ECO:0007669"/>
    <property type="project" value="UniProtKB-UniRule"/>
</dbReference>
<feature type="domain" description="OmpR/PhoB-type" evidence="3">
    <location>
        <begin position="158"/>
        <end position="258"/>
    </location>
</feature>
<evidence type="ECO:0000256" key="1">
    <source>
        <dbReference type="ARBA" id="ARBA00023125"/>
    </source>
</evidence>
<dbReference type="InterPro" id="IPR016032">
    <property type="entry name" value="Sig_transdc_resp-reg_C-effctor"/>
</dbReference>
<dbReference type="InterPro" id="IPR001867">
    <property type="entry name" value="OmpR/PhoB-type_DNA-bd"/>
</dbReference>
<gene>
    <name evidence="4" type="primary">phoB_2</name>
    <name evidence="4" type="ORF">DLNHIDIE_01098</name>
</gene>
<evidence type="ECO:0000256" key="2">
    <source>
        <dbReference type="PROSITE-ProRule" id="PRU01091"/>
    </source>
</evidence>
<evidence type="ECO:0000259" key="3">
    <source>
        <dbReference type="PROSITE" id="PS51755"/>
    </source>
</evidence>
<evidence type="ECO:0000313" key="5">
    <source>
        <dbReference type="Proteomes" id="UP000315403"/>
    </source>
</evidence>
<evidence type="ECO:0000313" key="4">
    <source>
        <dbReference type="EMBL" id="TQN51230.1"/>
    </source>
</evidence>
<dbReference type="GO" id="GO:0000160">
    <property type="term" value="P:phosphorelay signal transduction system"/>
    <property type="evidence" value="ECO:0007669"/>
    <property type="project" value="InterPro"/>
</dbReference>
<dbReference type="SMART" id="SM00862">
    <property type="entry name" value="Trans_reg_C"/>
    <property type="match status" value="1"/>
</dbReference>
<name>A0A543Q4I3_ACITH</name>
<dbReference type="SUPFAM" id="SSF46894">
    <property type="entry name" value="C-terminal effector domain of the bipartite response regulators"/>
    <property type="match status" value="1"/>
</dbReference>
<accession>A0A543Q4I3</accession>
<dbReference type="GO" id="GO:0006355">
    <property type="term" value="P:regulation of DNA-templated transcription"/>
    <property type="evidence" value="ECO:0007669"/>
    <property type="project" value="InterPro"/>
</dbReference>
<dbReference type="AlphaFoldDB" id="A0A543Q4I3"/>
<sequence length="269" mass="30051">MFYTLVGGVLHHAIHLTDALLLMTAAKVENINTLVGSRILIFSAGKPADKMALRLQRSGAFVKALNGQERDVLPLIKRWHPVLLIITDWTVDMAPWLNELLSLPVCTHLSVLALGADDEAHAMSALDAGASAYLADTVTESVLRAQIGTLLKNGHHWENTEVRQDPYIWINPESSRIRLNGSEIRLSRRLFRFLHYLALHPDRTFTASEIANVLSDGQKFIQENSVAAQVHRLRKYMEAAGAGEWLETVHGFGYRLTLPQKISFDVKLS</sequence>
<dbReference type="EMBL" id="SZUV01000001">
    <property type="protein sequence ID" value="TQN51230.1"/>
    <property type="molecule type" value="Genomic_DNA"/>
</dbReference>